<proteinExistence type="predicted"/>
<protein>
    <submittedName>
        <fullName evidence="1">Uncharacterized protein</fullName>
    </submittedName>
</protein>
<accession>A0A266ND34</accession>
<reference evidence="2 4" key="2">
    <citation type="submission" date="2017-08" db="EMBL/GenBank/DDBJ databases">
        <authorList>
            <person name="Chaillou S."/>
        </authorList>
    </citation>
    <scope>NUCLEOTIDE SEQUENCE [LARGE SCALE GENOMIC DNA]</scope>
    <source>
        <strain evidence="2 4">MFPA15A1205</strain>
    </source>
</reference>
<dbReference type="InterPro" id="IPR058601">
    <property type="entry name" value="Phage_phiTE_015-like"/>
</dbReference>
<name>A0A266ND34_9PSED</name>
<evidence type="ECO:0000313" key="1">
    <source>
        <dbReference type="EMBL" id="OZY60416.1"/>
    </source>
</evidence>
<dbReference type="Proteomes" id="UP000219564">
    <property type="component" value="Unassembled WGS sequence"/>
</dbReference>
<gene>
    <name evidence="1" type="ORF">CJF39_05915</name>
    <name evidence="2" type="ORF">PLUA15_240102</name>
</gene>
<dbReference type="EMBL" id="NQKI01000006">
    <property type="protein sequence ID" value="OZY60416.1"/>
    <property type="molecule type" value="Genomic_DNA"/>
</dbReference>
<organism evidence="1 3">
    <name type="scientific">Pseudomonas lundensis</name>
    <dbReference type="NCBI Taxonomy" id="86185"/>
    <lineage>
        <taxon>Bacteria</taxon>
        <taxon>Pseudomonadati</taxon>
        <taxon>Pseudomonadota</taxon>
        <taxon>Gammaproteobacteria</taxon>
        <taxon>Pseudomonadales</taxon>
        <taxon>Pseudomonadaceae</taxon>
        <taxon>Pseudomonas</taxon>
    </lineage>
</organism>
<comment type="caution">
    <text evidence="1">The sequence shown here is derived from an EMBL/GenBank/DDBJ whole genome shotgun (WGS) entry which is preliminary data.</text>
</comment>
<dbReference type="EMBL" id="OBKZ01000017">
    <property type="protein sequence ID" value="SOB52689.1"/>
    <property type="molecule type" value="Genomic_DNA"/>
</dbReference>
<evidence type="ECO:0000313" key="2">
    <source>
        <dbReference type="EMBL" id="SOB52689.1"/>
    </source>
</evidence>
<dbReference type="Pfam" id="PF26207">
    <property type="entry name" value="Phage_phiTE_015"/>
    <property type="match status" value="1"/>
</dbReference>
<dbReference type="RefSeq" id="WP_047274393.1">
    <property type="nucleotide sequence ID" value="NZ_JAAQYC010000006.1"/>
</dbReference>
<sequence>MTDKMREEFEASVLSEYPNQNMGKFATGEYQSTTIEHCWWAWKKSREVLVIELPQIVGYEAGYDSIRENEYASQSSELFDADEVFALCRSIEVREAIEAAGVKVKS</sequence>
<dbReference type="AlphaFoldDB" id="A0A266ND34"/>
<evidence type="ECO:0000313" key="4">
    <source>
        <dbReference type="Proteomes" id="UP000219564"/>
    </source>
</evidence>
<reference evidence="1 3" key="1">
    <citation type="submission" date="2017-08" db="EMBL/GenBank/DDBJ databases">
        <title>Genomic and metabolic characterisation of spoilage-associated Pseudomonas species.</title>
        <authorList>
            <person name="Stanborough T."/>
            <person name="Fegan N."/>
            <person name="Powell S.M."/>
            <person name="Singh T."/>
            <person name="Tamplin M.L."/>
            <person name="Chandry P.S."/>
        </authorList>
    </citation>
    <scope>NUCLEOTIDE SEQUENCE [LARGE SCALE GENOMIC DNA]</scope>
    <source>
        <strain evidence="1 3">L1802</strain>
    </source>
</reference>
<dbReference type="OrthoDB" id="7032595at2"/>
<dbReference type="Proteomes" id="UP000215788">
    <property type="component" value="Unassembled WGS sequence"/>
</dbReference>
<evidence type="ECO:0000313" key="3">
    <source>
        <dbReference type="Proteomes" id="UP000215788"/>
    </source>
</evidence>